<reference evidence="2 3" key="1">
    <citation type="submission" date="2022-12" db="EMBL/GenBank/DDBJ databases">
        <title>Sphingomonas abieness sp. nov., an endophytic bacterium isolated from Abies koreana.</title>
        <authorList>
            <person name="Jiang L."/>
            <person name="Lee J."/>
        </authorList>
    </citation>
    <scope>NUCLEOTIDE SEQUENCE [LARGE SCALE GENOMIC DNA]</scope>
    <source>
        <strain evidence="3">PAMB 00755</strain>
    </source>
</reference>
<protein>
    <submittedName>
        <fullName evidence="2">DnaJ domain-containing protein</fullName>
    </submittedName>
</protein>
<dbReference type="PANTHER" id="PTHR44873:SF1">
    <property type="entry name" value="DNAJ HOMOLOG SUBFAMILY C MEMBER 30, MITOCHONDRIAL"/>
    <property type="match status" value="1"/>
</dbReference>
<evidence type="ECO:0000313" key="2">
    <source>
        <dbReference type="EMBL" id="WBO20836.1"/>
    </source>
</evidence>
<organism evidence="2 3">
    <name type="scientific">Sphingomonas abietis</name>
    <dbReference type="NCBI Taxonomy" id="3012344"/>
    <lineage>
        <taxon>Bacteria</taxon>
        <taxon>Pseudomonadati</taxon>
        <taxon>Pseudomonadota</taxon>
        <taxon>Alphaproteobacteria</taxon>
        <taxon>Sphingomonadales</taxon>
        <taxon>Sphingomonadaceae</taxon>
        <taxon>Sphingomonas</taxon>
    </lineage>
</organism>
<dbReference type="SUPFAM" id="SSF46565">
    <property type="entry name" value="Chaperone J-domain"/>
    <property type="match status" value="1"/>
</dbReference>
<proteinExistence type="predicted"/>
<evidence type="ECO:0000313" key="3">
    <source>
        <dbReference type="Proteomes" id="UP001210865"/>
    </source>
</evidence>
<sequence length="326" mass="35493">MRGSYYDVLGVSATASQEKIKAHYLRLIQRYHPDRSRSPLAHARAAEINEAFHYLSDPELRAQHDAGLAARRRDVVNVRALDRSRSGSRALVVHRRRRRPLFRRYDAWLTLIAVLSLAGIGSWQIEQRLLGGDASPAALASDDDTDGAAERAVQLLAAATAREAQAMPSVSGAIVARGVGAYHRYAADGDFGRARAYSEQCHAQAANADGWDAVDFCVAFDQAAFAAIAKSPGGLSGDAGYFVDRHDRAAHLYVTRISSLDAIDRRLGQIQRQVATLRAAQGDAPPKGVLHRISKRGGRFADALREFLAASDTKQDRAGHRQAGDF</sequence>
<dbReference type="Pfam" id="PF00226">
    <property type="entry name" value="DnaJ"/>
    <property type="match status" value="1"/>
</dbReference>
<dbReference type="CDD" id="cd06257">
    <property type="entry name" value="DnaJ"/>
    <property type="match status" value="1"/>
</dbReference>
<dbReference type="RefSeq" id="WP_270075486.1">
    <property type="nucleotide sequence ID" value="NZ_CP115174.1"/>
</dbReference>
<dbReference type="Gene3D" id="1.10.287.110">
    <property type="entry name" value="DnaJ domain"/>
    <property type="match status" value="1"/>
</dbReference>
<dbReference type="PANTHER" id="PTHR44873">
    <property type="entry name" value="DNAJ HOMOLOG SUBFAMILY C MEMBER 30, MITOCHONDRIAL"/>
    <property type="match status" value="1"/>
</dbReference>
<feature type="domain" description="J" evidence="1">
    <location>
        <begin position="4"/>
        <end position="68"/>
    </location>
</feature>
<gene>
    <name evidence="2" type="ORF">PBT88_11495</name>
</gene>
<dbReference type="EMBL" id="CP115174">
    <property type="protein sequence ID" value="WBO20836.1"/>
    <property type="molecule type" value="Genomic_DNA"/>
</dbReference>
<dbReference type="PROSITE" id="PS50076">
    <property type="entry name" value="DNAJ_2"/>
    <property type="match status" value="1"/>
</dbReference>
<dbReference type="SMART" id="SM00271">
    <property type="entry name" value="DnaJ"/>
    <property type="match status" value="1"/>
</dbReference>
<dbReference type="InterPro" id="IPR001623">
    <property type="entry name" value="DnaJ_domain"/>
</dbReference>
<evidence type="ECO:0000259" key="1">
    <source>
        <dbReference type="PROSITE" id="PS50076"/>
    </source>
</evidence>
<name>A0ABY7NJZ1_9SPHN</name>
<keyword evidence="3" id="KW-1185">Reference proteome</keyword>
<dbReference type="Proteomes" id="UP001210865">
    <property type="component" value="Chromosome"/>
</dbReference>
<accession>A0ABY7NJZ1</accession>
<dbReference type="InterPro" id="IPR036869">
    <property type="entry name" value="J_dom_sf"/>
</dbReference>
<dbReference type="PRINTS" id="PR00625">
    <property type="entry name" value="JDOMAIN"/>
</dbReference>
<dbReference type="InterPro" id="IPR053025">
    <property type="entry name" value="Mito_ATP_Synthase-Asso"/>
</dbReference>